<proteinExistence type="predicted"/>
<evidence type="ECO:0000256" key="2">
    <source>
        <dbReference type="SAM" id="SignalP"/>
    </source>
</evidence>
<reference evidence="3" key="1">
    <citation type="submission" date="2022-08" db="EMBL/GenBank/DDBJ databases">
        <authorList>
            <person name="Tian L."/>
        </authorList>
    </citation>
    <scope>NUCLEOTIDE SEQUENCE</scope>
    <source>
        <strain evidence="3">CM253</strain>
    </source>
</reference>
<keyword evidence="4" id="KW-1185">Reference proteome</keyword>
<dbReference type="Proteomes" id="UP001057738">
    <property type="component" value="Chromosome"/>
</dbReference>
<dbReference type="PROSITE" id="PS51257">
    <property type="entry name" value="PROKAR_LIPOPROTEIN"/>
    <property type="match status" value="1"/>
</dbReference>
<dbReference type="GeneID" id="95577088"/>
<keyword evidence="2" id="KW-0732">Signal</keyword>
<evidence type="ECO:0008006" key="5">
    <source>
        <dbReference type="Google" id="ProtNLM"/>
    </source>
</evidence>
<protein>
    <recommendedName>
        <fullName evidence="5">DUF3558 domain-containing protein</fullName>
    </recommendedName>
</protein>
<gene>
    <name evidence="3" type="ORF">NRK68_26575</name>
</gene>
<organism evidence="3 4">
    <name type="scientific">Streptomyces yangpuensis</name>
    <dbReference type="NCBI Taxonomy" id="1648182"/>
    <lineage>
        <taxon>Bacteria</taxon>
        <taxon>Bacillati</taxon>
        <taxon>Actinomycetota</taxon>
        <taxon>Actinomycetes</taxon>
        <taxon>Kitasatosporales</taxon>
        <taxon>Streptomycetaceae</taxon>
        <taxon>Streptomyces</taxon>
    </lineage>
</organism>
<feature type="region of interest" description="Disordered" evidence="1">
    <location>
        <begin position="24"/>
        <end position="43"/>
    </location>
</feature>
<accession>A0ABY5Q2C1</accession>
<evidence type="ECO:0000313" key="3">
    <source>
        <dbReference type="EMBL" id="UUY50474.1"/>
    </source>
</evidence>
<name>A0ABY5Q2C1_9ACTN</name>
<dbReference type="RefSeq" id="WP_183068396.1">
    <property type="nucleotide sequence ID" value="NZ_CP102514.1"/>
</dbReference>
<feature type="signal peptide" evidence="2">
    <location>
        <begin position="1"/>
        <end position="24"/>
    </location>
</feature>
<evidence type="ECO:0000256" key="1">
    <source>
        <dbReference type="SAM" id="MobiDB-lite"/>
    </source>
</evidence>
<feature type="compositionally biased region" description="Basic and acidic residues" evidence="1">
    <location>
        <begin position="27"/>
        <end position="43"/>
    </location>
</feature>
<feature type="chain" id="PRO_5046132765" description="DUF3558 domain-containing protein" evidence="2">
    <location>
        <begin position="25"/>
        <end position="225"/>
    </location>
</feature>
<evidence type="ECO:0000313" key="4">
    <source>
        <dbReference type="Proteomes" id="UP001057738"/>
    </source>
</evidence>
<sequence length="225" mass="24062">MRGWKGAVGAAGLVLLLAGCGGNASDPKAEPRVEPKAEPKAETELLGKDTGVRYEKSRVPSVRNMTCDRKRGSTRYGLSARADDSLPAHKGEKNSEDYVCYGPDRISLAVGGRTVAAPHIAAEYDLYGAVPDPLKTVRTVYSTSLAEEDERTLVGEPETVTTTTAAITCQKNVFETFPMTTCLWANHGAVGAVDFYPPAGRHPEIAEAVTRTKELIATGLVESPR</sequence>
<dbReference type="EMBL" id="CP102514">
    <property type="protein sequence ID" value="UUY50474.1"/>
    <property type="molecule type" value="Genomic_DNA"/>
</dbReference>